<organism evidence="2 3">
    <name type="scientific">Saccharopolyspora shandongensis</name>
    <dbReference type="NCBI Taxonomy" id="418495"/>
    <lineage>
        <taxon>Bacteria</taxon>
        <taxon>Bacillati</taxon>
        <taxon>Actinomycetota</taxon>
        <taxon>Actinomycetes</taxon>
        <taxon>Pseudonocardiales</taxon>
        <taxon>Pseudonocardiaceae</taxon>
        <taxon>Saccharopolyspora</taxon>
    </lineage>
</organism>
<sequence>MKTPPAGEAFELSSAFSAPATAWRCSGHPALETVSHPTMRLPQDGAPADHLIRSARSRVRGVGCQAWSVKSAPSRGCRSTRHDDHSSSSTSPSTNACSCRQCPRGEAADKLSAYPGRDGRREAAQVLVHVVFRAEEEEQVEDEQLADRQQRHGRTQRPERQVPQSWLVAPGWNCPIMSPSATKSSLALRCSSSISVESVWSRPANTISSASSSLSSSVRSAGRASCQAPAGRSWREGLSRRPRPPVSPGRTGPCTTTAG</sequence>
<feature type="region of interest" description="Disordered" evidence="1">
    <location>
        <begin position="72"/>
        <end position="99"/>
    </location>
</feature>
<proteinExistence type="predicted"/>
<feature type="region of interest" description="Disordered" evidence="1">
    <location>
        <begin position="202"/>
        <end position="259"/>
    </location>
</feature>
<dbReference type="AlphaFoldDB" id="A0A1H3U2K1"/>
<evidence type="ECO:0000313" key="3">
    <source>
        <dbReference type="Proteomes" id="UP000199529"/>
    </source>
</evidence>
<accession>A0A1H3U2K1</accession>
<evidence type="ECO:0000313" key="2">
    <source>
        <dbReference type="EMBL" id="SDZ56547.1"/>
    </source>
</evidence>
<dbReference type="Proteomes" id="UP000199529">
    <property type="component" value="Unassembled WGS sequence"/>
</dbReference>
<feature type="compositionally biased region" description="Low complexity" evidence="1">
    <location>
        <begin position="202"/>
        <end position="225"/>
    </location>
</feature>
<evidence type="ECO:0000256" key="1">
    <source>
        <dbReference type="SAM" id="MobiDB-lite"/>
    </source>
</evidence>
<feature type="region of interest" description="Disordered" evidence="1">
    <location>
        <begin position="137"/>
        <end position="163"/>
    </location>
</feature>
<name>A0A1H3U2K1_9PSEU</name>
<keyword evidence="3" id="KW-1185">Reference proteome</keyword>
<protein>
    <submittedName>
        <fullName evidence="2">Uncharacterized protein</fullName>
    </submittedName>
</protein>
<dbReference type="STRING" id="418495.SAMN05216215_110214"/>
<reference evidence="3" key="1">
    <citation type="submission" date="2016-10" db="EMBL/GenBank/DDBJ databases">
        <authorList>
            <person name="Varghese N."/>
            <person name="Submissions S."/>
        </authorList>
    </citation>
    <scope>NUCLEOTIDE SEQUENCE [LARGE SCALE GENOMIC DNA]</scope>
    <source>
        <strain evidence="3">CGMCC 4.3530</strain>
    </source>
</reference>
<feature type="compositionally biased region" description="Basic and acidic residues" evidence="1">
    <location>
        <begin position="145"/>
        <end position="160"/>
    </location>
</feature>
<dbReference type="EMBL" id="FNOK01000102">
    <property type="protein sequence ID" value="SDZ56547.1"/>
    <property type="molecule type" value="Genomic_DNA"/>
</dbReference>
<gene>
    <name evidence="2" type="ORF">SAMN05216215_110214</name>
</gene>